<dbReference type="GO" id="GO:0000049">
    <property type="term" value="F:tRNA binding"/>
    <property type="evidence" value="ECO:0007669"/>
    <property type="project" value="TreeGrafter"/>
</dbReference>
<dbReference type="OrthoDB" id="9802326at2"/>
<dbReference type="NCBIfam" id="NF001756">
    <property type="entry name" value="PRK00484.1"/>
    <property type="match status" value="1"/>
</dbReference>
<reference evidence="13" key="1">
    <citation type="submission" date="2017-06" db="EMBL/GenBank/DDBJ databases">
        <authorList>
            <person name="Varghese N."/>
            <person name="Submissions S."/>
        </authorList>
    </citation>
    <scope>NUCLEOTIDE SEQUENCE [LARGE SCALE GENOMIC DNA]</scope>
    <source>
        <strain evidence="13">JAD2</strain>
    </source>
</reference>
<evidence type="ECO:0000256" key="3">
    <source>
        <dbReference type="ARBA" id="ARBA00022723"/>
    </source>
</evidence>
<dbReference type="FunCoup" id="A0A212RB92">
    <property type="interactions" value="493"/>
</dbReference>
<evidence type="ECO:0000259" key="11">
    <source>
        <dbReference type="PROSITE" id="PS50862"/>
    </source>
</evidence>
<comment type="similarity">
    <text evidence="1 9">Belongs to the class-II aminoacyl-tRNA synthetase family.</text>
</comment>
<dbReference type="PANTHER" id="PTHR42918">
    <property type="entry name" value="LYSYL-TRNA SYNTHETASE"/>
    <property type="match status" value="1"/>
</dbReference>
<evidence type="ECO:0000256" key="9">
    <source>
        <dbReference type="HAMAP-Rule" id="MF_00252"/>
    </source>
</evidence>
<dbReference type="PRINTS" id="PR00982">
    <property type="entry name" value="TRNASYNTHLYS"/>
</dbReference>
<dbReference type="InterPro" id="IPR044136">
    <property type="entry name" value="Lys-tRNA-ligase_II_N"/>
</dbReference>
<evidence type="ECO:0000313" key="12">
    <source>
        <dbReference type="EMBL" id="SNB69358.1"/>
    </source>
</evidence>
<dbReference type="Gene3D" id="2.40.50.140">
    <property type="entry name" value="Nucleic acid-binding proteins"/>
    <property type="match status" value="1"/>
</dbReference>
<dbReference type="InterPro" id="IPR006195">
    <property type="entry name" value="aa-tRNA-synth_II"/>
</dbReference>
<dbReference type="FunFam" id="2.40.50.140:FF:000024">
    <property type="entry name" value="Lysine--tRNA ligase"/>
    <property type="match status" value="1"/>
</dbReference>
<evidence type="ECO:0000256" key="10">
    <source>
        <dbReference type="RuleBase" id="RU000336"/>
    </source>
</evidence>
<sequence>MALFRDIVRRRLEKVARLRAQGIDPYPPRCRRTHTSAQAIQAFLAAGGQEDAVAVVVAGRLTAMRVMGKITFADIQDGAGRLQLFLRYDDLGEERYRFFQEMFDLGDFIEAEGTMMRTRTGEISLRVRDFRMLAKAVYPPPSRWHGLKDVETRYRRRYLDLMMNPEVREIFRTRAALIRAIRTFLDQRGFLEVETPVLQPIYGGASARPFVTYHNELKQQLYLRISFELYLKRLLVGMFERVYEIGRDFRNEGISFKHNPEFTQMECYMAYADYRDMMRLAEEMIAFAADQVLGRRTLTYQGHEIDLSPPWRRIPLRDALLEFAGIDIAQHPTRESLAEAMAARGIEVDPRASRGKLIDDLISKFVEPNLIQPTFVYDYPRDISPLAKARPDDPETVERFEGFIGGMEICNAFTELNDPLDQEQRFLEQGRAREAGDEEAHPLDEDYLDAMRYGMPPNGGLGLGIDRLTMLFTDRRSIREVILFPHLRPRERRLDEAELEELTAAPETGGGQ</sequence>
<dbReference type="PROSITE" id="PS50862">
    <property type="entry name" value="AA_TRNA_LIGASE_II"/>
    <property type="match status" value="1"/>
</dbReference>
<keyword evidence="5 9" id="KW-0067">ATP-binding</keyword>
<feature type="binding site" evidence="9">
    <location>
        <position position="401"/>
    </location>
    <ligand>
        <name>Mg(2+)</name>
        <dbReference type="ChEBI" id="CHEBI:18420"/>
        <label>1</label>
    </ligand>
</feature>
<feature type="binding site" evidence="9">
    <location>
        <position position="408"/>
    </location>
    <ligand>
        <name>Mg(2+)</name>
        <dbReference type="ChEBI" id="CHEBI:18420"/>
        <label>2</label>
    </ligand>
</feature>
<dbReference type="RefSeq" id="WP_088571723.1">
    <property type="nucleotide sequence ID" value="NZ_FYEK01000041.1"/>
</dbReference>
<evidence type="ECO:0000256" key="2">
    <source>
        <dbReference type="ARBA" id="ARBA00022598"/>
    </source>
</evidence>
<evidence type="ECO:0000256" key="8">
    <source>
        <dbReference type="ARBA" id="ARBA00048573"/>
    </source>
</evidence>
<keyword evidence="7 9" id="KW-0030">Aminoacyl-tRNA synthetase</keyword>
<evidence type="ECO:0000256" key="6">
    <source>
        <dbReference type="ARBA" id="ARBA00022917"/>
    </source>
</evidence>
<feature type="binding site" evidence="9">
    <location>
        <position position="408"/>
    </location>
    <ligand>
        <name>Mg(2+)</name>
        <dbReference type="ChEBI" id="CHEBI:18420"/>
        <label>1</label>
    </ligand>
</feature>
<comment type="catalytic activity">
    <reaction evidence="8 9 10">
        <text>tRNA(Lys) + L-lysine + ATP = L-lysyl-tRNA(Lys) + AMP + diphosphate</text>
        <dbReference type="Rhea" id="RHEA:20792"/>
        <dbReference type="Rhea" id="RHEA-COMP:9696"/>
        <dbReference type="Rhea" id="RHEA-COMP:9697"/>
        <dbReference type="ChEBI" id="CHEBI:30616"/>
        <dbReference type="ChEBI" id="CHEBI:32551"/>
        <dbReference type="ChEBI" id="CHEBI:33019"/>
        <dbReference type="ChEBI" id="CHEBI:78442"/>
        <dbReference type="ChEBI" id="CHEBI:78529"/>
        <dbReference type="ChEBI" id="CHEBI:456215"/>
        <dbReference type="EC" id="6.1.1.6"/>
    </reaction>
</comment>
<protein>
    <recommendedName>
        <fullName evidence="9">Lysine--tRNA ligase</fullName>
        <ecNumber evidence="9">6.1.1.6</ecNumber>
    </recommendedName>
    <alternativeName>
        <fullName evidence="9">Lysyl-tRNA synthetase</fullName>
        <shortName evidence="9">LysRS</shortName>
    </alternativeName>
</protein>
<keyword evidence="4 9" id="KW-0547">Nucleotide-binding</keyword>
<name>A0A212RB92_9CHLR</name>
<dbReference type="InterPro" id="IPR004365">
    <property type="entry name" value="NA-bd_OB_tRNA"/>
</dbReference>
<dbReference type="GO" id="GO:0005524">
    <property type="term" value="F:ATP binding"/>
    <property type="evidence" value="ECO:0007669"/>
    <property type="project" value="UniProtKB-UniRule"/>
</dbReference>
<feature type="domain" description="Aminoacyl-transfer RNA synthetases class-II family profile" evidence="11">
    <location>
        <begin position="171"/>
        <end position="489"/>
    </location>
</feature>
<evidence type="ECO:0000256" key="5">
    <source>
        <dbReference type="ARBA" id="ARBA00022840"/>
    </source>
</evidence>
<organism evidence="12 13">
    <name type="scientific">Thermoflexus hugenholtzii JAD2</name>
    <dbReference type="NCBI Taxonomy" id="877466"/>
    <lineage>
        <taxon>Bacteria</taxon>
        <taxon>Bacillati</taxon>
        <taxon>Chloroflexota</taxon>
        <taxon>Thermoflexia</taxon>
        <taxon>Thermoflexales</taxon>
        <taxon>Thermoflexaceae</taxon>
        <taxon>Thermoflexus</taxon>
    </lineage>
</organism>
<keyword evidence="3 9" id="KW-0479">Metal-binding</keyword>
<dbReference type="GO" id="GO:0000287">
    <property type="term" value="F:magnesium ion binding"/>
    <property type="evidence" value="ECO:0007669"/>
    <property type="project" value="UniProtKB-UniRule"/>
</dbReference>
<dbReference type="GO" id="GO:0006430">
    <property type="term" value="P:lysyl-tRNA aminoacylation"/>
    <property type="evidence" value="ECO:0007669"/>
    <property type="project" value="UniProtKB-UniRule"/>
</dbReference>
<comment type="subcellular location">
    <subcellularLocation>
        <location evidence="9">Cytoplasm</location>
    </subcellularLocation>
</comment>
<dbReference type="InterPro" id="IPR045864">
    <property type="entry name" value="aa-tRNA-synth_II/BPL/LPL"/>
</dbReference>
<dbReference type="EMBL" id="FYEK01000041">
    <property type="protein sequence ID" value="SNB69358.1"/>
    <property type="molecule type" value="Genomic_DNA"/>
</dbReference>
<dbReference type="InterPro" id="IPR002313">
    <property type="entry name" value="Lys-tRNA-ligase_II"/>
</dbReference>
<dbReference type="EC" id="6.1.1.6" evidence="9"/>
<dbReference type="InterPro" id="IPR012340">
    <property type="entry name" value="NA-bd_OB-fold"/>
</dbReference>
<gene>
    <name evidence="9" type="primary">lysS</name>
    <name evidence="12" type="ORF">SAMN02746019_00015480</name>
</gene>
<evidence type="ECO:0000256" key="1">
    <source>
        <dbReference type="ARBA" id="ARBA00008226"/>
    </source>
</evidence>
<keyword evidence="13" id="KW-1185">Reference proteome</keyword>
<dbReference type="Pfam" id="PF00152">
    <property type="entry name" value="tRNA-synt_2"/>
    <property type="match status" value="1"/>
</dbReference>
<dbReference type="Pfam" id="PF01336">
    <property type="entry name" value="tRNA_anti-codon"/>
    <property type="match status" value="1"/>
</dbReference>
<dbReference type="InterPro" id="IPR018149">
    <property type="entry name" value="Lys-tRNA-synth_II_C"/>
</dbReference>
<dbReference type="InParanoid" id="A0A212RB92"/>
<keyword evidence="9" id="KW-0963">Cytoplasm</keyword>
<keyword evidence="9 10" id="KW-0460">Magnesium</keyword>
<proteinExistence type="inferred from homology"/>
<dbReference type="AlphaFoldDB" id="A0A212RB92"/>
<dbReference type="PANTHER" id="PTHR42918:SF15">
    <property type="entry name" value="LYSINE--TRNA LIGASE, CHLOROPLASTIC_MITOCHONDRIAL"/>
    <property type="match status" value="1"/>
</dbReference>
<comment type="cofactor">
    <cofactor evidence="9 10">
        <name>Mg(2+)</name>
        <dbReference type="ChEBI" id="CHEBI:18420"/>
    </cofactor>
    <text evidence="9 10">Binds 3 Mg(2+) ions per subunit.</text>
</comment>
<dbReference type="SUPFAM" id="SSF50249">
    <property type="entry name" value="Nucleic acid-binding proteins"/>
    <property type="match status" value="1"/>
</dbReference>
<accession>A0A212RB92</accession>
<dbReference type="CDD" id="cd04322">
    <property type="entry name" value="LysRS_N"/>
    <property type="match status" value="1"/>
</dbReference>
<evidence type="ECO:0000256" key="7">
    <source>
        <dbReference type="ARBA" id="ARBA00023146"/>
    </source>
</evidence>
<keyword evidence="2 9" id="KW-0436">Ligase</keyword>
<keyword evidence="6 9" id="KW-0648">Protein biosynthesis</keyword>
<dbReference type="Gene3D" id="3.30.930.10">
    <property type="entry name" value="Bira Bifunctional Protein, Domain 2"/>
    <property type="match status" value="1"/>
</dbReference>
<dbReference type="CDD" id="cd00775">
    <property type="entry name" value="LysRS_core"/>
    <property type="match status" value="1"/>
</dbReference>
<dbReference type="SUPFAM" id="SSF55681">
    <property type="entry name" value="Class II aaRS and biotin synthetases"/>
    <property type="match status" value="1"/>
</dbReference>
<dbReference type="NCBIfam" id="TIGR00499">
    <property type="entry name" value="lysS_bact"/>
    <property type="match status" value="1"/>
</dbReference>
<comment type="subunit">
    <text evidence="9">Homodimer.</text>
</comment>
<dbReference type="Proteomes" id="UP000197025">
    <property type="component" value="Unassembled WGS sequence"/>
</dbReference>
<dbReference type="InterPro" id="IPR004364">
    <property type="entry name" value="Aa-tRNA-synt_II"/>
</dbReference>
<evidence type="ECO:0000313" key="13">
    <source>
        <dbReference type="Proteomes" id="UP000197025"/>
    </source>
</evidence>
<dbReference type="HAMAP" id="MF_00252">
    <property type="entry name" value="Lys_tRNA_synth_class2"/>
    <property type="match status" value="1"/>
</dbReference>
<dbReference type="GO" id="GO:0004824">
    <property type="term" value="F:lysine-tRNA ligase activity"/>
    <property type="evidence" value="ECO:0007669"/>
    <property type="project" value="UniProtKB-UniRule"/>
</dbReference>
<dbReference type="GO" id="GO:0005829">
    <property type="term" value="C:cytosol"/>
    <property type="evidence" value="ECO:0007669"/>
    <property type="project" value="TreeGrafter"/>
</dbReference>
<evidence type="ECO:0000256" key="4">
    <source>
        <dbReference type="ARBA" id="ARBA00022741"/>
    </source>
</evidence>